<dbReference type="AlphaFoldDB" id="A6K1P1"/>
<evidence type="ECO:0000313" key="2">
    <source>
        <dbReference type="Proteomes" id="UP000234681"/>
    </source>
</evidence>
<gene>
    <name evidence="1" type="ORF">rCG_42616</name>
</gene>
<proteinExistence type="predicted"/>
<dbReference type="Proteomes" id="UP000234681">
    <property type="component" value="Chromosome 12"/>
</dbReference>
<name>A6K1P1_RAT</name>
<reference evidence="1 2" key="1">
    <citation type="submission" date="2005-07" db="EMBL/GenBank/DDBJ databases">
        <authorList>
            <person name="Mural R.J."/>
            <person name="Li P.W."/>
            <person name="Adams M.D."/>
            <person name="Amanatides P.G."/>
            <person name="Baden-Tillson H."/>
            <person name="Barnstead M."/>
            <person name="Chin S.H."/>
            <person name="Dew I."/>
            <person name="Evans C.A."/>
            <person name="Ferriera S."/>
            <person name="Flanigan M."/>
            <person name="Fosler C."/>
            <person name="Glodek A."/>
            <person name="Gu Z."/>
            <person name="Holt R.A."/>
            <person name="Jennings D."/>
            <person name="Kraft C.L."/>
            <person name="Lu F."/>
            <person name="Nguyen T."/>
            <person name="Nusskern D.R."/>
            <person name="Pfannkoch C.M."/>
            <person name="Sitter C."/>
            <person name="Sutton G.G."/>
            <person name="Venter J.C."/>
            <person name="Wang Z."/>
            <person name="Woodage T."/>
            <person name="Zheng X.H."/>
            <person name="Zhong F."/>
        </authorList>
    </citation>
    <scope>NUCLEOTIDE SEQUENCE [LARGE SCALE GENOMIC DNA]</scope>
    <source>
        <strain>BN</strain>
        <strain evidence="2">Sprague-Dawley</strain>
    </source>
</reference>
<protein>
    <submittedName>
        <fullName evidence="1">RCG42616</fullName>
    </submittedName>
</protein>
<dbReference type="EMBL" id="CH474012">
    <property type="protein sequence ID" value="EDL89699.1"/>
    <property type="molecule type" value="Genomic_DNA"/>
</dbReference>
<organism evidence="1 2">
    <name type="scientific">Rattus norvegicus</name>
    <name type="common">Rat</name>
    <dbReference type="NCBI Taxonomy" id="10116"/>
    <lineage>
        <taxon>Eukaryota</taxon>
        <taxon>Metazoa</taxon>
        <taxon>Chordata</taxon>
        <taxon>Craniata</taxon>
        <taxon>Vertebrata</taxon>
        <taxon>Euteleostomi</taxon>
        <taxon>Mammalia</taxon>
        <taxon>Eutheria</taxon>
        <taxon>Euarchontoglires</taxon>
        <taxon>Glires</taxon>
        <taxon>Rodentia</taxon>
        <taxon>Myomorpha</taxon>
        <taxon>Muroidea</taxon>
        <taxon>Muridae</taxon>
        <taxon>Murinae</taxon>
        <taxon>Rattus</taxon>
    </lineage>
</organism>
<evidence type="ECO:0000313" key="1">
    <source>
        <dbReference type="EMBL" id="EDL89699.1"/>
    </source>
</evidence>
<sequence>MFLFCFSFLFSELGTEPRALRLLGKSSTTELNPQPPKHYVLKINFGYQPTHCH</sequence>
<accession>A6K1P1</accession>